<gene>
    <name evidence="2" type="ORF">G4B88_029014</name>
</gene>
<feature type="compositionally biased region" description="Basic residues" evidence="1">
    <location>
        <begin position="12"/>
        <end position="22"/>
    </location>
</feature>
<evidence type="ECO:0000313" key="2">
    <source>
        <dbReference type="EMBL" id="KAF4396700.1"/>
    </source>
</evidence>
<proteinExistence type="predicted"/>
<organism evidence="2 3">
    <name type="scientific">Cannabis sativa</name>
    <name type="common">Hemp</name>
    <name type="synonym">Marijuana</name>
    <dbReference type="NCBI Taxonomy" id="3483"/>
    <lineage>
        <taxon>Eukaryota</taxon>
        <taxon>Viridiplantae</taxon>
        <taxon>Streptophyta</taxon>
        <taxon>Embryophyta</taxon>
        <taxon>Tracheophyta</taxon>
        <taxon>Spermatophyta</taxon>
        <taxon>Magnoliopsida</taxon>
        <taxon>eudicotyledons</taxon>
        <taxon>Gunneridae</taxon>
        <taxon>Pentapetalae</taxon>
        <taxon>rosids</taxon>
        <taxon>fabids</taxon>
        <taxon>Rosales</taxon>
        <taxon>Cannabaceae</taxon>
        <taxon>Cannabis</taxon>
    </lineage>
</organism>
<dbReference type="EMBL" id="JAATIQ010000035">
    <property type="protein sequence ID" value="KAF4396700.1"/>
    <property type="molecule type" value="Genomic_DNA"/>
</dbReference>
<feature type="region of interest" description="Disordered" evidence="1">
    <location>
        <begin position="1"/>
        <end position="29"/>
    </location>
</feature>
<name>A0A7J6HQV7_CANSA</name>
<sequence>MENGQSFSFKRGTSRNLHRKGLNRSPWSSKERIARKASVPLIAASTKILTKDPDHSLSKPGTTIGCCKDPEGATQSLVSRRDFITVWKMDSGVANRLSWKVLLRTFHRVNTPSKWRVKDPIQNLSCRSKGEKIATNPPRTLKPAVSSHMTVEKQVFHILTKDTTRRITKQSIEPLATRKDVLAHFPHKKFNRSENGADFTEKLPSSELFQTRESWEPGGRRDNLPNCSKNSGSLIDIPRYPWHPRRTPDVHILTIAHQPAALSTNKIPSSEYSFRSPRGRTRDARIPKIRIPPTILSQEKSTNLTKLQRLLLTIEIVPRIGPSSISRHTNFSENIKNSIFSPRLVWQNQWGPYAFLPLFMNRIITIIKSQRTLQNIKRPGPQRVPTDMIRSSLGRTLLALNTKGIVTTMDNPPFHTNGAFRRRLRISITRGILLFHLDSFLNIFSFQNRKPIFKTRSNF</sequence>
<accession>A0A7J6HQV7</accession>
<evidence type="ECO:0000313" key="3">
    <source>
        <dbReference type="Proteomes" id="UP000583929"/>
    </source>
</evidence>
<dbReference type="Proteomes" id="UP000583929">
    <property type="component" value="Unassembled WGS sequence"/>
</dbReference>
<dbReference type="AlphaFoldDB" id="A0A7J6HQV7"/>
<protein>
    <submittedName>
        <fullName evidence="2">Uncharacterized protein</fullName>
    </submittedName>
</protein>
<keyword evidence="3" id="KW-1185">Reference proteome</keyword>
<comment type="caution">
    <text evidence="2">The sequence shown here is derived from an EMBL/GenBank/DDBJ whole genome shotgun (WGS) entry which is preliminary data.</text>
</comment>
<evidence type="ECO:0000256" key="1">
    <source>
        <dbReference type="SAM" id="MobiDB-lite"/>
    </source>
</evidence>
<reference evidence="2 3" key="1">
    <citation type="journal article" date="2020" name="bioRxiv">
        <title>Sequence and annotation of 42 cannabis genomes reveals extensive copy number variation in cannabinoid synthesis and pathogen resistance genes.</title>
        <authorList>
            <person name="Mckernan K.J."/>
            <person name="Helbert Y."/>
            <person name="Kane L.T."/>
            <person name="Ebling H."/>
            <person name="Zhang L."/>
            <person name="Liu B."/>
            <person name="Eaton Z."/>
            <person name="Mclaughlin S."/>
            <person name="Kingan S."/>
            <person name="Baybayan P."/>
            <person name="Concepcion G."/>
            <person name="Jordan M."/>
            <person name="Riva A."/>
            <person name="Barbazuk W."/>
            <person name="Harkins T."/>
        </authorList>
    </citation>
    <scope>NUCLEOTIDE SEQUENCE [LARGE SCALE GENOMIC DNA]</scope>
    <source>
        <strain evidence="3">cv. Jamaican Lion 4</strain>
        <tissue evidence="2">Leaf</tissue>
    </source>
</reference>